<reference evidence="5 6" key="1">
    <citation type="submission" date="2024-11" db="EMBL/GenBank/DDBJ databases">
        <title>Using genomics to understand microbial adaptation to soil warming.</title>
        <authorList>
            <person name="Deangelis K.M. PhD."/>
        </authorList>
    </citation>
    <scope>NUCLEOTIDE SEQUENCE [LARGE SCALE GENOMIC DNA]</scope>
    <source>
        <strain evidence="5 6">GAS97</strain>
    </source>
</reference>
<gene>
    <name evidence="5" type="ORF">ABH943_008118</name>
</gene>
<dbReference type="SMART" id="SM00342">
    <property type="entry name" value="HTH_ARAC"/>
    <property type="match status" value="1"/>
</dbReference>
<dbReference type="InterPro" id="IPR009057">
    <property type="entry name" value="Homeodomain-like_sf"/>
</dbReference>
<accession>A0ABW8MWH6</accession>
<dbReference type="SUPFAM" id="SSF46689">
    <property type="entry name" value="Homeodomain-like"/>
    <property type="match status" value="1"/>
</dbReference>
<evidence type="ECO:0000313" key="6">
    <source>
        <dbReference type="Proteomes" id="UP001620514"/>
    </source>
</evidence>
<organism evidence="5 6">
    <name type="scientific">Caballeronia udeis</name>
    <dbReference type="NCBI Taxonomy" id="1232866"/>
    <lineage>
        <taxon>Bacteria</taxon>
        <taxon>Pseudomonadati</taxon>
        <taxon>Pseudomonadota</taxon>
        <taxon>Betaproteobacteria</taxon>
        <taxon>Burkholderiales</taxon>
        <taxon>Burkholderiaceae</taxon>
        <taxon>Caballeronia</taxon>
    </lineage>
</organism>
<keyword evidence="1" id="KW-0805">Transcription regulation</keyword>
<dbReference type="EMBL" id="JBIYDN010000043">
    <property type="protein sequence ID" value="MFK4448074.1"/>
    <property type="molecule type" value="Genomic_DNA"/>
</dbReference>
<dbReference type="PROSITE" id="PS01124">
    <property type="entry name" value="HTH_ARAC_FAMILY_2"/>
    <property type="match status" value="1"/>
</dbReference>
<dbReference type="Pfam" id="PF12833">
    <property type="entry name" value="HTH_18"/>
    <property type="match status" value="1"/>
</dbReference>
<keyword evidence="2" id="KW-0238">DNA-binding</keyword>
<dbReference type="InterPro" id="IPR018062">
    <property type="entry name" value="HTH_AraC-typ_CS"/>
</dbReference>
<dbReference type="PROSITE" id="PS00041">
    <property type="entry name" value="HTH_ARAC_FAMILY_1"/>
    <property type="match status" value="1"/>
</dbReference>
<sequence length="296" mass="32565">MMAEIFAMHEGAFGRISLLPLRTGLVSHAHSEAHIVWWLGGADAEARIGTQVFRLSETHAVAIKPFEQHDGKLLSSSTPAIFISVYINKEWLDKRAATAGRPFVFASPRIAVSPELRASLWKVLDLILFHPELEEKIEIAAEELITGSIQASLVTHSPGPLAAGLPLLSRKLRLAIALMRERVDVRATIDEIASEAGLSRARLFALFRDQLNTTPQVFWSTIRLEEAIRKLVIGDVPLTNVADELGFSAASNFSRFFKEHTGVSPSDYRRAATAPRVGVACNAIGKLLYFANEKFA</sequence>
<dbReference type="InterPro" id="IPR018060">
    <property type="entry name" value="HTH_AraC"/>
</dbReference>
<protein>
    <submittedName>
        <fullName evidence="5">AraC-like DNA-binding protein</fullName>
    </submittedName>
</protein>
<evidence type="ECO:0000256" key="2">
    <source>
        <dbReference type="ARBA" id="ARBA00023125"/>
    </source>
</evidence>
<evidence type="ECO:0000259" key="4">
    <source>
        <dbReference type="PROSITE" id="PS01124"/>
    </source>
</evidence>
<dbReference type="InterPro" id="IPR050204">
    <property type="entry name" value="AraC_XylS_family_regulators"/>
</dbReference>
<dbReference type="PANTHER" id="PTHR46796">
    <property type="entry name" value="HTH-TYPE TRANSCRIPTIONAL ACTIVATOR RHAS-RELATED"/>
    <property type="match status" value="1"/>
</dbReference>
<dbReference type="InterPro" id="IPR020449">
    <property type="entry name" value="Tscrpt_reg_AraC-type_HTH"/>
</dbReference>
<keyword evidence="6" id="KW-1185">Reference proteome</keyword>
<evidence type="ECO:0000313" key="5">
    <source>
        <dbReference type="EMBL" id="MFK4448074.1"/>
    </source>
</evidence>
<dbReference type="RefSeq" id="WP_404614109.1">
    <property type="nucleotide sequence ID" value="NZ_JBIYDN010000043.1"/>
</dbReference>
<dbReference type="PANTHER" id="PTHR46796:SF2">
    <property type="entry name" value="TRANSCRIPTIONAL REGULATORY PROTEIN"/>
    <property type="match status" value="1"/>
</dbReference>
<dbReference type="Gene3D" id="1.10.10.60">
    <property type="entry name" value="Homeodomain-like"/>
    <property type="match status" value="1"/>
</dbReference>
<evidence type="ECO:0000256" key="1">
    <source>
        <dbReference type="ARBA" id="ARBA00023015"/>
    </source>
</evidence>
<keyword evidence="3" id="KW-0804">Transcription</keyword>
<proteinExistence type="predicted"/>
<comment type="caution">
    <text evidence="5">The sequence shown here is derived from an EMBL/GenBank/DDBJ whole genome shotgun (WGS) entry which is preliminary data.</text>
</comment>
<dbReference type="Proteomes" id="UP001620514">
    <property type="component" value="Unassembled WGS sequence"/>
</dbReference>
<name>A0ABW8MWH6_9BURK</name>
<evidence type="ECO:0000256" key="3">
    <source>
        <dbReference type="ARBA" id="ARBA00023163"/>
    </source>
</evidence>
<feature type="domain" description="HTH araC/xylS-type" evidence="4">
    <location>
        <begin position="173"/>
        <end position="271"/>
    </location>
</feature>
<dbReference type="PRINTS" id="PR00032">
    <property type="entry name" value="HTHARAC"/>
</dbReference>